<dbReference type="AlphaFoldDB" id="A3IWS6"/>
<proteinExistence type="predicted"/>
<dbReference type="Proteomes" id="UP000003781">
    <property type="component" value="Unassembled WGS sequence"/>
</dbReference>
<sequence length="75" mass="8882">MKHHQIRNALDLYLPTSSEIDMDEINRYIEGQQAIDRFLNLELTPNELTEFLGDVSRVDVYDWLDCCENNLSYLM</sequence>
<dbReference type="RefSeq" id="WP_008277833.1">
    <property type="nucleotide sequence ID" value="NZ_AAXW01000055.1"/>
</dbReference>
<evidence type="ECO:0000313" key="2">
    <source>
        <dbReference type="Proteomes" id="UP000003781"/>
    </source>
</evidence>
<comment type="caution">
    <text evidence="1">The sequence shown here is derived from an EMBL/GenBank/DDBJ whole genome shotgun (WGS) entry which is preliminary data.</text>
</comment>
<reference evidence="1 2" key="1">
    <citation type="submission" date="2007-03" db="EMBL/GenBank/DDBJ databases">
        <authorList>
            <person name="Stal L."/>
            <person name="Ferriera S."/>
            <person name="Johnson J."/>
            <person name="Kravitz S."/>
            <person name="Beeson K."/>
            <person name="Sutton G."/>
            <person name="Rogers Y.-H."/>
            <person name="Friedman R."/>
            <person name="Frazier M."/>
            <person name="Venter J.C."/>
        </authorList>
    </citation>
    <scope>NUCLEOTIDE SEQUENCE [LARGE SCALE GENOMIC DNA]</scope>
    <source>
        <strain evidence="1 2">CCY0110</strain>
    </source>
</reference>
<evidence type="ECO:0000313" key="1">
    <source>
        <dbReference type="EMBL" id="EAZ89081.1"/>
    </source>
</evidence>
<gene>
    <name evidence="1" type="ORF">CY0110_08721</name>
</gene>
<protein>
    <submittedName>
        <fullName evidence="1">Uncharacterized protein</fullName>
    </submittedName>
</protein>
<keyword evidence="2" id="KW-1185">Reference proteome</keyword>
<organism evidence="1 2">
    <name type="scientific">Crocosphaera chwakensis CCY0110</name>
    <dbReference type="NCBI Taxonomy" id="391612"/>
    <lineage>
        <taxon>Bacteria</taxon>
        <taxon>Bacillati</taxon>
        <taxon>Cyanobacteriota</taxon>
        <taxon>Cyanophyceae</taxon>
        <taxon>Oscillatoriophycideae</taxon>
        <taxon>Chroococcales</taxon>
        <taxon>Aphanothecaceae</taxon>
        <taxon>Crocosphaera</taxon>
        <taxon>Crocosphaera chwakensis</taxon>
    </lineage>
</organism>
<dbReference type="EMBL" id="AAXW01000055">
    <property type="protein sequence ID" value="EAZ89081.1"/>
    <property type="molecule type" value="Genomic_DNA"/>
</dbReference>
<accession>A3IWS6</accession>
<dbReference type="OrthoDB" id="9932777at2"/>
<name>A3IWS6_9CHRO</name>